<name>A0A840RC35_9NEIS</name>
<feature type="region of interest" description="Disordered" evidence="1">
    <location>
        <begin position="9"/>
        <end position="28"/>
    </location>
</feature>
<dbReference type="RefSeq" id="WP_184097764.1">
    <property type="nucleotide sequence ID" value="NZ_JACHHN010000001.1"/>
</dbReference>
<dbReference type="AlphaFoldDB" id="A0A840RC35"/>
<protein>
    <recommendedName>
        <fullName evidence="2">Inorganic pyrophosphatase domain-containing protein</fullName>
    </recommendedName>
</protein>
<keyword evidence="4" id="KW-1185">Reference proteome</keyword>
<dbReference type="EMBL" id="JACHHN010000001">
    <property type="protein sequence ID" value="MBB5190098.1"/>
    <property type="molecule type" value="Genomic_DNA"/>
</dbReference>
<feature type="compositionally biased region" description="Low complexity" evidence="1">
    <location>
        <begin position="751"/>
        <end position="761"/>
    </location>
</feature>
<feature type="compositionally biased region" description="Polar residues" evidence="1">
    <location>
        <begin position="1032"/>
        <end position="1043"/>
    </location>
</feature>
<feature type="compositionally biased region" description="Basic and acidic residues" evidence="1">
    <location>
        <begin position="1103"/>
        <end position="1126"/>
    </location>
</feature>
<feature type="region of interest" description="Disordered" evidence="1">
    <location>
        <begin position="387"/>
        <end position="408"/>
    </location>
</feature>
<feature type="region of interest" description="Disordered" evidence="1">
    <location>
        <begin position="732"/>
        <end position="781"/>
    </location>
</feature>
<reference evidence="3 4" key="1">
    <citation type="submission" date="2020-08" db="EMBL/GenBank/DDBJ databases">
        <title>Genomic Encyclopedia of Type Strains, Phase IV (KMG-IV): sequencing the most valuable type-strain genomes for metagenomic binning, comparative biology and taxonomic classification.</title>
        <authorList>
            <person name="Goeker M."/>
        </authorList>
    </citation>
    <scope>NUCLEOTIDE SEQUENCE [LARGE SCALE GENOMIC DNA]</scope>
    <source>
        <strain evidence="3 4">DSM 18233</strain>
    </source>
</reference>
<gene>
    <name evidence="3" type="ORF">HNQ50_000808</name>
</gene>
<dbReference type="Proteomes" id="UP000543030">
    <property type="component" value="Unassembled WGS sequence"/>
</dbReference>
<feature type="compositionally biased region" description="Low complexity" evidence="1">
    <location>
        <begin position="10"/>
        <end position="25"/>
    </location>
</feature>
<feature type="domain" description="Inorganic pyrophosphatase" evidence="2">
    <location>
        <begin position="577"/>
        <end position="711"/>
    </location>
</feature>
<feature type="compositionally biased region" description="Polar residues" evidence="1">
    <location>
        <begin position="839"/>
        <end position="854"/>
    </location>
</feature>
<feature type="region of interest" description="Disordered" evidence="1">
    <location>
        <begin position="817"/>
        <end position="913"/>
    </location>
</feature>
<comment type="caution">
    <text evidence="3">The sequence shown here is derived from an EMBL/GenBank/DDBJ whole genome shotgun (WGS) entry which is preliminary data.</text>
</comment>
<feature type="compositionally biased region" description="Polar residues" evidence="1">
    <location>
        <begin position="393"/>
        <end position="406"/>
    </location>
</feature>
<evidence type="ECO:0000313" key="3">
    <source>
        <dbReference type="EMBL" id="MBB5190098.1"/>
    </source>
</evidence>
<organism evidence="3 4">
    <name type="scientific">Silvimonas terrae</name>
    <dbReference type="NCBI Taxonomy" id="300266"/>
    <lineage>
        <taxon>Bacteria</taxon>
        <taxon>Pseudomonadati</taxon>
        <taxon>Pseudomonadota</taxon>
        <taxon>Betaproteobacteria</taxon>
        <taxon>Neisseriales</taxon>
        <taxon>Chitinibacteraceae</taxon>
        <taxon>Silvimonas</taxon>
    </lineage>
</organism>
<feature type="compositionally biased region" description="Polar residues" evidence="1">
    <location>
        <begin position="1086"/>
        <end position="1101"/>
    </location>
</feature>
<dbReference type="InterPro" id="IPR041595">
    <property type="entry name" value="Inorganic_Pase"/>
</dbReference>
<dbReference type="Pfam" id="PF18823">
    <property type="entry name" value="InPase"/>
    <property type="match status" value="1"/>
</dbReference>
<evidence type="ECO:0000256" key="1">
    <source>
        <dbReference type="SAM" id="MobiDB-lite"/>
    </source>
</evidence>
<evidence type="ECO:0000259" key="2">
    <source>
        <dbReference type="Pfam" id="PF18823"/>
    </source>
</evidence>
<sequence>MVDIFHGLLPDSSAQDQPQQPSNSPVSIFHGLDQGAPRSDFVRGVEDYIPQTKSLLGGALAYLGDAAQRAGIDAGGAVRDYGLQKFKEGNDEVAATGHASDSLSGALQGNDGNLVNWAKYQAGQAVGNIGETAATALAGAALGSAVPGAGTAAGTIGGVVAKGAVKAAIKDAAEVVAKRQLAGDAAEAATKQLAEQALAKKVGAAVGMAVPAVTKETGNVYGQATQDANGQPVDLARVGAAGVAAGGLQFAAEKLGLDALTHGAGATGGVAARALKTAGVTGAGAGLTGAGQVAAERYGAGKSLTDGDATQAYIDAAAAGALQGGIPGAVGGVIHGNHPAATPEVTEAAPLQIPATPESGLQMGQGGDIGDPAAEYAALQRAQKIQEDRANYEAQQQGLQPDQSEPLQIPAVPESGLQVGDGSAVGDPLEDYAALRRAQSVRDGRAQYEAQQQALQQVPSAPAPGPLETAVRMSPEAINSAVGVTEPNTKAAKARQADISAALNEPATDANGNPLYTTNPDGTERPLLAAEQMERVANNTVEPIEQAVQADSADAPLDSQAHEAATSPYNDLPEPTEAQQEAGNYQKGHIRLHGLDISIENPRDSVRSGVDPNGQPWETQMPHHYGYIKGTVGKDGDHIDTFIGPNPDSGKVFVVDQQNPQTGKFDEHKVMMGFDDLQSAADGYRASYAPDWQGMGRVTEMDSGAFKQWLKEGNTKNPVWPVARKYDGVVTKPEDIPTAPRESPPPTDQVTTPSAAPEGTTAPPPAGQIVSGAGDKTPGLTLAKEGTDFVARDSAGNEVARHPQLVPFAGQVRKYEAAQGVPQGQGIRIRPGEIREEPASQSPKETEQPQTGVTDRTEIAPEVPATSDSSLTAEEPANQAGNSAVREFQYSRKSQRPTDFVLRDGSPDWGSIPKEVEQRTKGVFPAAPIRVANGKHFGQNRGFGLAHIEESHRAQLAKLGMTAEQYVDSILSRVTDVYDIGDGRRLVAHARGLPGGSAFLELRNDGDHYSVVTAYEAKKEGKLVWSGRPRNLEQSPQYSSALSGSEKGAETPTTRLSANRSASGFEEIPESGGVSRLNPRPASRIADQTSNESVKPNSLSDKGNVRDEVGSAGKAPEKPGIERADWTEPTSAPPADHGESLPGA</sequence>
<proteinExistence type="predicted"/>
<feature type="compositionally biased region" description="Polar residues" evidence="1">
    <location>
        <begin position="1051"/>
        <end position="1062"/>
    </location>
</feature>
<feature type="region of interest" description="Disordered" evidence="1">
    <location>
        <begin position="552"/>
        <end position="582"/>
    </location>
</feature>
<accession>A0A840RC35</accession>
<feature type="region of interest" description="Disordered" evidence="1">
    <location>
        <begin position="1027"/>
        <end position="1144"/>
    </location>
</feature>
<evidence type="ECO:0000313" key="4">
    <source>
        <dbReference type="Proteomes" id="UP000543030"/>
    </source>
</evidence>